<feature type="region of interest" description="Disordered" evidence="1">
    <location>
        <begin position="1"/>
        <end position="21"/>
    </location>
</feature>
<keyword evidence="2" id="KW-1185">Reference proteome</keyword>
<gene>
    <name evidence="3" type="primary">LOC109715246</name>
</gene>
<sequence>MKRRSAVADDDDDDPLDFEEEDALLNATPRVASKRRKAIGLDDLLSEVYKEKNKLMGCNPARSNAPKGYNSDEDDKKTQENEITFCKFVDDCEKQVNEIGSEDEVPEWGQKVFGLQKSPTSLGRTGLENCQLLQSFTENSLAQILGVNAEQGETFLKGLLMNGWLSKLAFRSGLVEESIARWSFHTMLYSLNEELQVSACDFWCCILQSRDEANQPLVRLGWYPNYSALKDALLNYGYLFDTTSNCSSTSEASSADSECDGPPANILSWIRVLSACFQLRNGRTIFSTSEAEDFLIIVICLFLDRKLVGITSILSECLQSIIGSFSDSQWDESCVKVAESIAHRVPKDLNCLRIVECISGLDNRNKHLRSQLALQMLRISFDRKVTNAKEALEMLKLVNVKNKDCNFFKLYIYLVLVENLLLFDHPFEEKSLIIDLWSKYLRNCSTQITSTDLRSYASKVRNKASYLLQNMILKNCG</sequence>
<evidence type="ECO:0000256" key="1">
    <source>
        <dbReference type="SAM" id="MobiDB-lite"/>
    </source>
</evidence>
<dbReference type="OrthoDB" id="674980at2759"/>
<evidence type="ECO:0000313" key="3">
    <source>
        <dbReference type="RefSeq" id="XP_020095758.1"/>
    </source>
</evidence>
<dbReference type="RefSeq" id="XP_020095758.1">
    <property type="nucleotide sequence ID" value="XM_020240169.1"/>
</dbReference>
<organism evidence="2 3">
    <name type="scientific">Ananas comosus</name>
    <name type="common">Pineapple</name>
    <name type="synonym">Ananas ananas</name>
    <dbReference type="NCBI Taxonomy" id="4615"/>
    <lineage>
        <taxon>Eukaryota</taxon>
        <taxon>Viridiplantae</taxon>
        <taxon>Streptophyta</taxon>
        <taxon>Embryophyta</taxon>
        <taxon>Tracheophyta</taxon>
        <taxon>Spermatophyta</taxon>
        <taxon>Magnoliopsida</taxon>
        <taxon>Liliopsida</taxon>
        <taxon>Poales</taxon>
        <taxon>Bromeliaceae</taxon>
        <taxon>Bromelioideae</taxon>
        <taxon>Ananas</taxon>
    </lineage>
</organism>
<proteinExistence type="predicted"/>
<evidence type="ECO:0000313" key="2">
    <source>
        <dbReference type="Proteomes" id="UP000515123"/>
    </source>
</evidence>
<name>A0A6P5FQG0_ANACO</name>
<accession>A0A6P5FQG0</accession>
<dbReference type="Proteomes" id="UP000515123">
    <property type="component" value="Linkage group 9"/>
</dbReference>
<dbReference type="GeneID" id="109715246"/>
<dbReference type="PANTHER" id="PTHR37212:SF2">
    <property type="entry name" value="ACTIN PROTEIN 2_3 COMPLEX SUBUNIT-LIKE PROTEIN"/>
    <property type="match status" value="1"/>
</dbReference>
<protein>
    <submittedName>
        <fullName evidence="3">Uncharacterized protein LOC109715246 isoform X1</fullName>
    </submittedName>
</protein>
<feature type="compositionally biased region" description="Acidic residues" evidence="1">
    <location>
        <begin position="8"/>
        <end position="21"/>
    </location>
</feature>
<dbReference type="AlphaFoldDB" id="A0A6P5FQG0"/>
<reference evidence="3" key="2">
    <citation type="submission" date="2025-08" db="UniProtKB">
        <authorList>
            <consortium name="RefSeq"/>
        </authorList>
    </citation>
    <scope>IDENTIFICATION</scope>
    <source>
        <tissue evidence="3">Leaf</tissue>
    </source>
</reference>
<feature type="region of interest" description="Disordered" evidence="1">
    <location>
        <begin position="57"/>
        <end position="76"/>
    </location>
</feature>
<dbReference type="PANTHER" id="PTHR37212">
    <property type="entry name" value="ACTIN PROTEIN 2/3 COMPLEX SUBUNIT-LIKE PROTEIN"/>
    <property type="match status" value="1"/>
</dbReference>
<reference evidence="2" key="1">
    <citation type="journal article" date="2015" name="Nat. Genet.">
        <title>The pineapple genome and the evolution of CAM photosynthesis.</title>
        <authorList>
            <person name="Ming R."/>
            <person name="VanBuren R."/>
            <person name="Wai C.M."/>
            <person name="Tang H."/>
            <person name="Schatz M.C."/>
            <person name="Bowers J.E."/>
            <person name="Lyons E."/>
            <person name="Wang M.L."/>
            <person name="Chen J."/>
            <person name="Biggers E."/>
            <person name="Zhang J."/>
            <person name="Huang L."/>
            <person name="Zhang L."/>
            <person name="Miao W."/>
            <person name="Zhang J."/>
            <person name="Ye Z."/>
            <person name="Miao C."/>
            <person name="Lin Z."/>
            <person name="Wang H."/>
            <person name="Zhou H."/>
            <person name="Yim W.C."/>
            <person name="Priest H.D."/>
            <person name="Zheng C."/>
            <person name="Woodhouse M."/>
            <person name="Edger P.P."/>
            <person name="Guyot R."/>
            <person name="Guo H.B."/>
            <person name="Guo H."/>
            <person name="Zheng G."/>
            <person name="Singh R."/>
            <person name="Sharma A."/>
            <person name="Min X."/>
            <person name="Zheng Y."/>
            <person name="Lee H."/>
            <person name="Gurtowski J."/>
            <person name="Sedlazeck F.J."/>
            <person name="Harkess A."/>
            <person name="McKain M.R."/>
            <person name="Liao Z."/>
            <person name="Fang J."/>
            <person name="Liu J."/>
            <person name="Zhang X."/>
            <person name="Zhang Q."/>
            <person name="Hu W."/>
            <person name="Qin Y."/>
            <person name="Wang K."/>
            <person name="Chen L.Y."/>
            <person name="Shirley N."/>
            <person name="Lin Y.R."/>
            <person name="Liu L.Y."/>
            <person name="Hernandez A.G."/>
            <person name="Wright C.L."/>
            <person name="Bulone V."/>
            <person name="Tuskan G.A."/>
            <person name="Heath K."/>
            <person name="Zee F."/>
            <person name="Moore P.H."/>
            <person name="Sunkar R."/>
            <person name="Leebens-Mack J.H."/>
            <person name="Mockler T."/>
            <person name="Bennetzen J.L."/>
            <person name="Freeling M."/>
            <person name="Sankoff D."/>
            <person name="Paterson A.H."/>
            <person name="Zhu X."/>
            <person name="Yang X."/>
            <person name="Smith J.A."/>
            <person name="Cushman J.C."/>
            <person name="Paull R.E."/>
            <person name="Yu Q."/>
        </authorList>
    </citation>
    <scope>NUCLEOTIDE SEQUENCE [LARGE SCALE GENOMIC DNA]</scope>
    <source>
        <strain evidence="2">cv. F153</strain>
    </source>
</reference>